<gene>
    <name evidence="4" type="ORF">K8W02_08930</name>
</gene>
<dbReference type="AlphaFoldDB" id="A0A921HYA6"/>
<comment type="caution">
    <text evidence="4">The sequence shown here is derived from an EMBL/GenBank/DDBJ whole genome shotgun (WGS) entry which is preliminary data.</text>
</comment>
<evidence type="ECO:0000313" key="5">
    <source>
        <dbReference type="Proteomes" id="UP000717835"/>
    </source>
</evidence>
<feature type="compositionally biased region" description="Basic and acidic residues" evidence="1">
    <location>
        <begin position="37"/>
        <end position="46"/>
    </location>
</feature>
<dbReference type="RefSeq" id="WP_276828111.1">
    <property type="nucleotide sequence ID" value="NZ_DYVX01000072.1"/>
</dbReference>
<dbReference type="InterPro" id="IPR025665">
    <property type="entry name" value="Beta-barrel_OMP_2"/>
</dbReference>
<keyword evidence="2" id="KW-0732">Signal</keyword>
<feature type="region of interest" description="Disordered" evidence="1">
    <location>
        <begin position="29"/>
        <end position="51"/>
    </location>
</feature>
<evidence type="ECO:0000256" key="1">
    <source>
        <dbReference type="SAM" id="MobiDB-lite"/>
    </source>
</evidence>
<dbReference type="Pfam" id="PF13568">
    <property type="entry name" value="OMP_b-brl_2"/>
    <property type="match status" value="1"/>
</dbReference>
<feature type="domain" description="Outer membrane protein beta-barrel" evidence="3">
    <location>
        <begin position="47"/>
        <end position="225"/>
    </location>
</feature>
<name>A0A921HYA6_9BACT</name>
<organism evidence="4 5">
    <name type="scientific">Mediterranea massiliensis</name>
    <dbReference type="NCBI Taxonomy" id="1841865"/>
    <lineage>
        <taxon>Bacteria</taxon>
        <taxon>Pseudomonadati</taxon>
        <taxon>Bacteroidota</taxon>
        <taxon>Bacteroidia</taxon>
        <taxon>Bacteroidales</taxon>
        <taxon>Bacteroidaceae</taxon>
        <taxon>Mediterranea</taxon>
    </lineage>
</organism>
<evidence type="ECO:0000313" key="4">
    <source>
        <dbReference type="EMBL" id="HJF92492.1"/>
    </source>
</evidence>
<protein>
    <submittedName>
        <fullName evidence="4">PorT family protein</fullName>
    </submittedName>
</protein>
<evidence type="ECO:0000259" key="3">
    <source>
        <dbReference type="Pfam" id="PF13568"/>
    </source>
</evidence>
<proteinExistence type="predicted"/>
<accession>A0A921HYA6</accession>
<sequence length="266" mass="29780">MKRKPVLLLLAALLTASLAWGQAPAVSEAPDVLPQPQKKESTHQRNPDNAPVNFGIKGGFTASLFLVSDLSINGQRIEQVQNNYQIGYFASLFMRINFERHFIQPEVSYNINRCNITFTKPLAADAAEGTVPEPAGITSTIHSIDVPVIYGYNLIKEGPYSLAVFGGPKLRYLWAHKSKTTFDNFNLDDIREDLYPLNVNLTVGAAVTISRVFFDFRYDIGLHNISKRISYALPDLPPSPDGEKPDSEIRFHRRDNVLSFSFGVFF</sequence>
<reference evidence="4" key="1">
    <citation type="journal article" date="2021" name="PeerJ">
        <title>Extensive microbial diversity within the chicken gut microbiome revealed by metagenomics and culture.</title>
        <authorList>
            <person name="Gilroy R."/>
            <person name="Ravi A."/>
            <person name="Getino M."/>
            <person name="Pursley I."/>
            <person name="Horton D.L."/>
            <person name="Alikhan N.F."/>
            <person name="Baker D."/>
            <person name="Gharbi K."/>
            <person name="Hall N."/>
            <person name="Watson M."/>
            <person name="Adriaenssens E.M."/>
            <person name="Foster-Nyarko E."/>
            <person name="Jarju S."/>
            <person name="Secka A."/>
            <person name="Antonio M."/>
            <person name="Oren A."/>
            <person name="Chaudhuri R.R."/>
            <person name="La Ragione R."/>
            <person name="Hildebrand F."/>
            <person name="Pallen M.J."/>
        </authorList>
    </citation>
    <scope>NUCLEOTIDE SEQUENCE</scope>
    <source>
        <strain evidence="4">CHK55-1828</strain>
    </source>
</reference>
<evidence type="ECO:0000256" key="2">
    <source>
        <dbReference type="SAM" id="SignalP"/>
    </source>
</evidence>
<feature type="chain" id="PRO_5037458298" evidence="2">
    <location>
        <begin position="22"/>
        <end position="266"/>
    </location>
</feature>
<feature type="signal peptide" evidence="2">
    <location>
        <begin position="1"/>
        <end position="21"/>
    </location>
</feature>
<dbReference type="Proteomes" id="UP000717835">
    <property type="component" value="Unassembled WGS sequence"/>
</dbReference>
<dbReference type="EMBL" id="DYVX01000072">
    <property type="protein sequence ID" value="HJF92492.1"/>
    <property type="molecule type" value="Genomic_DNA"/>
</dbReference>
<reference evidence="4" key="2">
    <citation type="submission" date="2021-09" db="EMBL/GenBank/DDBJ databases">
        <authorList>
            <person name="Gilroy R."/>
        </authorList>
    </citation>
    <scope>NUCLEOTIDE SEQUENCE</scope>
    <source>
        <strain evidence="4">CHK55-1828</strain>
    </source>
</reference>